<comment type="similarity">
    <text evidence="1">Belongs to the polyketide transferase af380 family.</text>
</comment>
<dbReference type="STRING" id="1220188.A0A4S3J5Y5"/>
<dbReference type="InterPro" id="IPR029058">
    <property type="entry name" value="AB_hydrolase_fold"/>
</dbReference>
<sequence>MPVNGQYTTHKVSNPSHGETVAGVLLRPKNVPNPPADEGYAAFIFDPRSVGDRTGQLRRQENPKTKNEDTVAGLNYLESRGDIDKSKLFLVGVCQGGPESLDVASYDDRVIGAAFVTGYFRDRETDIYICAGCVSAEPGADISTMKMPTAEQGEALYQARLKRARKAKALYERIGEVIYQPLVDPNAADPDKGHLLDSQDL</sequence>
<protein>
    <recommendedName>
        <fullName evidence="2">Dienelactone hydrolase domain-containing protein</fullName>
    </recommendedName>
</protein>
<dbReference type="PANTHER" id="PTHR47751">
    <property type="entry name" value="SUPERFAMILY HYDROLASE, PUTATIVE (AFU_ORTHOLOGUE AFUA_2G16580)-RELATED"/>
    <property type="match status" value="1"/>
</dbReference>
<dbReference type="Gene3D" id="3.40.50.1820">
    <property type="entry name" value="alpha/beta hydrolase"/>
    <property type="match status" value="1"/>
</dbReference>
<accession>A0A4S3J5Y5</accession>
<reference evidence="3 6" key="2">
    <citation type="submission" date="2019-08" db="EMBL/GenBank/DDBJ databases">
        <title>The genome sequence of a newly discovered highly antifungal drug resistant Aspergillus species, Aspergillus tanneri NIH 1004.</title>
        <authorList>
            <person name="Mounaud S."/>
            <person name="Singh I."/>
            <person name="Joardar V."/>
            <person name="Pakala S."/>
            <person name="Pakala S."/>
            <person name="Venepally P."/>
            <person name="Chung J.K."/>
            <person name="Losada L."/>
            <person name="Nierman W.C."/>
        </authorList>
    </citation>
    <scope>NUCLEOTIDE SEQUENCE [LARGE SCALE GENOMIC DNA]</scope>
    <source>
        <strain evidence="3 6">NIH1004</strain>
    </source>
</reference>
<dbReference type="GO" id="GO:0016787">
    <property type="term" value="F:hydrolase activity"/>
    <property type="evidence" value="ECO:0007669"/>
    <property type="project" value="InterPro"/>
</dbReference>
<name>A0A4S3J5Y5_9EURO</name>
<keyword evidence="5" id="KW-1185">Reference proteome</keyword>
<evidence type="ECO:0000313" key="4">
    <source>
        <dbReference type="EMBL" id="THC88241.1"/>
    </source>
</evidence>
<proteinExistence type="inferred from homology"/>
<dbReference type="InterPro" id="IPR002925">
    <property type="entry name" value="Dienelactn_hydro"/>
</dbReference>
<dbReference type="EMBL" id="SOSA01000897">
    <property type="protein sequence ID" value="THC88241.1"/>
    <property type="molecule type" value="Genomic_DNA"/>
</dbReference>
<dbReference type="EMBL" id="QUQM01000006">
    <property type="protein sequence ID" value="KAA8644432.1"/>
    <property type="molecule type" value="Genomic_DNA"/>
</dbReference>
<gene>
    <name evidence="3" type="ORF">ATNIH1004_008636</name>
    <name evidence="4" type="ORF">EYZ11_012309</name>
</gene>
<evidence type="ECO:0000256" key="1">
    <source>
        <dbReference type="ARBA" id="ARBA00029464"/>
    </source>
</evidence>
<dbReference type="AlphaFoldDB" id="A0A4S3J5Y5"/>
<dbReference type="SUPFAM" id="SSF53474">
    <property type="entry name" value="alpha/beta-Hydrolases"/>
    <property type="match status" value="1"/>
</dbReference>
<dbReference type="Proteomes" id="UP000324241">
    <property type="component" value="Unassembled WGS sequence"/>
</dbReference>
<dbReference type="PANTHER" id="PTHR47751:SF1">
    <property type="entry name" value="SUPERFAMILY HYDROLASE, PUTATIVE (AFU_ORTHOLOGUE AFUA_2G16580)-RELATED"/>
    <property type="match status" value="1"/>
</dbReference>
<dbReference type="Proteomes" id="UP000308092">
    <property type="component" value="Unassembled WGS sequence"/>
</dbReference>
<reference evidence="4 5" key="1">
    <citation type="submission" date="2019-03" db="EMBL/GenBank/DDBJ databases">
        <title>The genome sequence of a newly discovered highly antifungal drug resistant Aspergillus species, Aspergillus tanneri NIH 1004.</title>
        <authorList>
            <person name="Mounaud S."/>
            <person name="Singh I."/>
            <person name="Joardar V."/>
            <person name="Pakala S."/>
            <person name="Pakala S."/>
            <person name="Venepally P."/>
            <person name="Hoover J."/>
            <person name="Nierman W."/>
            <person name="Chung J."/>
            <person name="Losada L."/>
        </authorList>
    </citation>
    <scope>NUCLEOTIDE SEQUENCE [LARGE SCALE GENOMIC DNA]</scope>
    <source>
        <strain evidence="4 5">NIH1004</strain>
    </source>
</reference>
<dbReference type="VEuPathDB" id="FungiDB:EYZ11_012309"/>
<evidence type="ECO:0000313" key="5">
    <source>
        <dbReference type="Proteomes" id="UP000308092"/>
    </source>
</evidence>
<dbReference type="OrthoDB" id="2498029at2759"/>
<dbReference type="GeneID" id="54331338"/>
<evidence type="ECO:0000313" key="6">
    <source>
        <dbReference type="Proteomes" id="UP000324241"/>
    </source>
</evidence>
<dbReference type="Pfam" id="PF01738">
    <property type="entry name" value="DLH"/>
    <property type="match status" value="1"/>
</dbReference>
<dbReference type="InterPro" id="IPR051411">
    <property type="entry name" value="Polyketide_trans_af380"/>
</dbReference>
<evidence type="ECO:0000259" key="2">
    <source>
        <dbReference type="Pfam" id="PF01738"/>
    </source>
</evidence>
<evidence type="ECO:0000313" key="3">
    <source>
        <dbReference type="EMBL" id="KAA8644432.1"/>
    </source>
</evidence>
<dbReference type="RefSeq" id="XP_033423793.1">
    <property type="nucleotide sequence ID" value="XM_033573241.1"/>
</dbReference>
<comment type="caution">
    <text evidence="4">The sequence shown here is derived from an EMBL/GenBank/DDBJ whole genome shotgun (WGS) entry which is preliminary data.</text>
</comment>
<organism evidence="4 5">
    <name type="scientific">Aspergillus tanneri</name>
    <dbReference type="NCBI Taxonomy" id="1220188"/>
    <lineage>
        <taxon>Eukaryota</taxon>
        <taxon>Fungi</taxon>
        <taxon>Dikarya</taxon>
        <taxon>Ascomycota</taxon>
        <taxon>Pezizomycotina</taxon>
        <taxon>Eurotiomycetes</taxon>
        <taxon>Eurotiomycetidae</taxon>
        <taxon>Eurotiales</taxon>
        <taxon>Aspergillaceae</taxon>
        <taxon>Aspergillus</taxon>
        <taxon>Aspergillus subgen. Circumdati</taxon>
    </lineage>
</organism>
<feature type="domain" description="Dienelactone hydrolase" evidence="2">
    <location>
        <begin position="56"/>
        <end position="118"/>
    </location>
</feature>